<evidence type="ECO:0000256" key="5">
    <source>
        <dbReference type="ARBA" id="ARBA00023242"/>
    </source>
</evidence>
<dbReference type="GO" id="GO:0000977">
    <property type="term" value="F:RNA polymerase II transcription regulatory region sequence-specific DNA binding"/>
    <property type="evidence" value="ECO:0007669"/>
    <property type="project" value="TreeGrafter"/>
</dbReference>
<feature type="compositionally biased region" description="Low complexity" evidence="7">
    <location>
        <begin position="25"/>
        <end position="61"/>
    </location>
</feature>
<dbReference type="PANTHER" id="PTHR13059">
    <property type="entry name" value="HMG-BOX TRANSCRIPTION FACTOR BBX"/>
    <property type="match status" value="1"/>
</dbReference>
<feature type="compositionally biased region" description="Low complexity" evidence="7">
    <location>
        <begin position="841"/>
        <end position="859"/>
    </location>
</feature>
<evidence type="ECO:0000256" key="3">
    <source>
        <dbReference type="ARBA" id="ARBA00023125"/>
    </source>
</evidence>
<feature type="compositionally biased region" description="Polar residues" evidence="7">
    <location>
        <begin position="754"/>
        <end position="784"/>
    </location>
</feature>
<dbReference type="InterPro" id="IPR049523">
    <property type="entry name" value="BBX_HMG-box"/>
</dbReference>
<evidence type="ECO:0000256" key="6">
    <source>
        <dbReference type="PROSITE-ProRule" id="PRU00267"/>
    </source>
</evidence>
<keyword evidence="4" id="KW-0804">Transcription</keyword>
<dbReference type="PROSITE" id="PS50118">
    <property type="entry name" value="HMG_BOX_2"/>
    <property type="match status" value="1"/>
</dbReference>
<dbReference type="Proteomes" id="UP000070412">
    <property type="component" value="Unassembled WGS sequence"/>
</dbReference>
<keyword evidence="5 6" id="KW-0539">Nucleus</keyword>
<dbReference type="GO" id="GO:0000981">
    <property type="term" value="F:DNA-binding transcription factor activity, RNA polymerase II-specific"/>
    <property type="evidence" value="ECO:0007669"/>
    <property type="project" value="TreeGrafter"/>
</dbReference>
<feature type="region of interest" description="Disordered" evidence="7">
    <location>
        <begin position="1051"/>
        <end position="1111"/>
    </location>
</feature>
<dbReference type="CDD" id="cd21989">
    <property type="entry name" value="HMG-box_HBP2"/>
    <property type="match status" value="1"/>
</dbReference>
<accession>A0A834VEH0</accession>
<dbReference type="EnsemblMetazoa" id="SSS_3986s_mrna">
    <property type="protein sequence ID" value="KAF7494562.1"/>
    <property type="gene ID" value="SSS_3986"/>
</dbReference>
<feature type="compositionally biased region" description="Low complexity" evidence="7">
    <location>
        <begin position="1067"/>
        <end position="1111"/>
    </location>
</feature>
<feature type="region of interest" description="Disordered" evidence="7">
    <location>
        <begin position="620"/>
        <end position="640"/>
    </location>
</feature>
<feature type="compositionally biased region" description="Basic and acidic residues" evidence="7">
    <location>
        <begin position="801"/>
        <end position="810"/>
    </location>
</feature>
<feature type="compositionally biased region" description="Polar residues" evidence="7">
    <location>
        <begin position="916"/>
        <end position="927"/>
    </location>
</feature>
<feature type="compositionally biased region" description="Low complexity" evidence="7">
    <location>
        <begin position="240"/>
        <end position="253"/>
    </location>
</feature>
<feature type="region of interest" description="Disordered" evidence="7">
    <location>
        <begin position="834"/>
        <end position="868"/>
    </location>
</feature>
<dbReference type="Gene3D" id="1.10.30.10">
    <property type="entry name" value="High mobility group box domain"/>
    <property type="match status" value="1"/>
</dbReference>
<dbReference type="GO" id="GO:0005634">
    <property type="term" value="C:nucleus"/>
    <property type="evidence" value="ECO:0007669"/>
    <property type="project" value="UniProtKB-UniRule"/>
</dbReference>
<reference evidence="10" key="3">
    <citation type="submission" date="2022-06" db="UniProtKB">
        <authorList>
            <consortium name="EnsemblMetazoa"/>
        </authorList>
    </citation>
    <scope>IDENTIFICATION</scope>
</reference>
<evidence type="ECO:0000313" key="9">
    <source>
        <dbReference type="EMBL" id="KAF7494562.1"/>
    </source>
</evidence>
<sequence length="1442" mass="150432">MMMETLPPSTVVEHVGMVTGTVVATSLGSSPTSPSSSSTSSSSSSSSSESSPPQSSASVPTNDSPLPAGSFTSIDSVTSTSNVAVSSSASTTVFANQKSPNTTISMISTIIDSDETASITSINKLNDATTSTTALNSDDSSVEKNITTTASSSAVTTTNNSMITTTQTNVDISKVPISNGKSMPAVSSFIIPLTISESTQSNTSTVSSVPVVSSITTPGVINGANRLIPATSVVAAVQSSSSASSNKNNVNGSTTSPTSTQILSKVTIGPTGTNQQISIQQMAAAVASTTPTALPPPMITTQQAQKRPMNAFLIFCKRHRSVVRERYPHLENRSITKILGEWWAALKAEEKHDYTDLARQYKEAFMKANPHFKWYKTTEPPPPPPPSQTSSLSTQQSIPVQPVMVSYVSKPSPINSIPKQSSNETFNNLQTNNALTSIAPSSLSSSSSLVTVKPILDPKNNVQSSSNTIVGNAENKESNSSSSSDPTVLAISSHQNKNNSNNIGGGHTPKPPKKRYLESLESSNNDYAKKPNNNVAINSNNNGAINGANTNNNHHTIKDRNDDNDLLRSIMSSSSMNVTETASHVIEKQLMFGSKLGFGSKSGAKPISLNYDSNHLSMNTGTSTENTGGQSKFDNQTSSINGHDNCASELKAAKTMLAIASAASGVGSSALIAGNIDSNSIVEILNDSGKNKISSSHDRNLNQNDSDSETASDDEIANYNSTYKESQRSPERSYSGRSSHCGSETKTSSDPKTFDCFNSSTKNSNDTTGNAKIDQLSSPNSFVEQQDKPLNLSSSSSIEANEDKQTKERTITRSNQQIIDHYIDKFLSSGQLCDHKPMPPNLLSENHNNSNNIDSSNNNARLSSTTTSQGVLNLSTTIDGSTPTTETLATANNNSSSKFLLVAKDFSLRSITAAATANGSQAQSNKRSNSDSLIGSNNSSSSKNANSSPASNNGFKPRLSTNHNGLINPNEPSPSKRSRTNGTVIDVNEMMAAMASASTAAVTDQHNHSNESQSHSKFVTGSFDLEEHIRALPQLDNNHLVNSLQLRNHHGLTKSNNNSVIGGGSNENGSLNSNSTLMILTTNNNSINNNNNNNIRNSSSSVPSSSASSMLTTQSNSVKTILYSSGSGSPILSSQHSLTTHPENMKINSKTISASKTSSPAAINLNSANRAAPPSSLINNVDLNMDALPLRLVAAATAGALPAGANVTTGSGQTASISPRLSVNPSVVIKLGTGQAIPVQTIDGNLVPLLIRAPTNVNGSPVNQPILMSTAQIAANPATAISNNKPIDLSVAVQSTATSSSSLSSSQSAPTSVIAESSSAAGLHHLAAVVRTTSPVINPQQSSYLTTQQTPMLLSISPESKISLPTSSINNGSNTMTLSSLSSSSSSTTNTGSSSSASTALAQSSGSLSSNLFSTVISSQGSINQCDGLAALAEIALQQANR</sequence>
<feature type="region of interest" description="Disordered" evidence="7">
    <location>
        <begin position="373"/>
        <end position="396"/>
    </location>
</feature>
<feature type="region of interest" description="Disordered" evidence="7">
    <location>
        <begin position="916"/>
        <end position="981"/>
    </location>
</feature>
<gene>
    <name evidence="9" type="ORF">SSS_3986</name>
</gene>
<feature type="region of interest" description="Disordered" evidence="7">
    <location>
        <begin position="25"/>
        <end position="73"/>
    </location>
</feature>
<dbReference type="InterPro" id="IPR052412">
    <property type="entry name" value="CC-Dev_Transcription_Reg"/>
</dbReference>
<feature type="region of interest" description="Disordered" evidence="7">
    <location>
        <begin position="996"/>
        <end position="1015"/>
    </location>
</feature>
<feature type="region of interest" description="Disordered" evidence="7">
    <location>
        <begin position="457"/>
        <end position="516"/>
    </location>
</feature>
<name>A0A834VEH0_SARSC</name>
<feature type="DNA-binding region" description="HMG box" evidence="6">
    <location>
        <begin position="305"/>
        <end position="373"/>
    </location>
</feature>
<keyword evidence="3 6" id="KW-0238">DNA-binding</keyword>
<protein>
    <submittedName>
        <fullName evidence="9">HMG box transcription factor BBX</fullName>
    </submittedName>
</protein>
<reference evidence="11" key="1">
    <citation type="journal article" date="2020" name="PLoS Negl. Trop. Dis.">
        <title>High-quality nuclear genome for Sarcoptes scabiei-A critical resource for a neglected parasite.</title>
        <authorList>
            <person name="Korhonen P.K."/>
            <person name="Gasser R.B."/>
            <person name="Ma G."/>
            <person name="Wang T."/>
            <person name="Stroehlein A.J."/>
            <person name="Young N.D."/>
            <person name="Ang C.S."/>
            <person name="Fernando D.D."/>
            <person name="Lu H.C."/>
            <person name="Taylor S."/>
            <person name="Reynolds S.L."/>
            <person name="Mofiz E."/>
            <person name="Najaraj S.H."/>
            <person name="Gowda H."/>
            <person name="Madugundu A."/>
            <person name="Renuse S."/>
            <person name="Holt D."/>
            <person name="Pandey A."/>
            <person name="Papenfuss A.T."/>
            <person name="Fischer K."/>
        </authorList>
    </citation>
    <scope>NUCLEOTIDE SEQUENCE [LARGE SCALE GENOMIC DNA]</scope>
</reference>
<dbReference type="Pfam" id="PF00505">
    <property type="entry name" value="HMG_box"/>
    <property type="match status" value="1"/>
</dbReference>
<keyword evidence="2" id="KW-0805">Transcription regulation</keyword>
<proteinExistence type="predicted"/>
<evidence type="ECO:0000259" key="8">
    <source>
        <dbReference type="PROSITE" id="PS50118"/>
    </source>
</evidence>
<dbReference type="OrthoDB" id="2377365at2759"/>
<feature type="region of interest" description="Disordered" evidence="7">
    <location>
        <begin position="692"/>
        <end position="810"/>
    </location>
</feature>
<feature type="compositionally biased region" description="Polar residues" evidence="7">
    <location>
        <begin position="735"/>
        <end position="746"/>
    </location>
</feature>
<evidence type="ECO:0000256" key="7">
    <source>
        <dbReference type="SAM" id="MobiDB-lite"/>
    </source>
</evidence>
<dbReference type="InterPro" id="IPR009071">
    <property type="entry name" value="HMG_box_dom"/>
</dbReference>
<feature type="region of interest" description="Disordered" evidence="7">
    <location>
        <begin position="1375"/>
        <end position="1399"/>
    </location>
</feature>
<evidence type="ECO:0000313" key="11">
    <source>
        <dbReference type="Proteomes" id="UP000070412"/>
    </source>
</evidence>
<keyword evidence="11" id="KW-1185">Reference proteome</keyword>
<feature type="compositionally biased region" description="Polar residues" evidence="7">
    <location>
        <begin position="490"/>
        <end position="502"/>
    </location>
</feature>
<feature type="compositionally biased region" description="Acidic residues" evidence="7">
    <location>
        <begin position="706"/>
        <end position="716"/>
    </location>
</feature>
<feature type="region of interest" description="Disordered" evidence="7">
    <location>
        <begin position="240"/>
        <end position="261"/>
    </location>
</feature>
<keyword evidence="1" id="KW-0597">Phosphoprotein</keyword>
<feature type="compositionally biased region" description="Low complexity" evidence="7">
    <location>
        <begin position="930"/>
        <end position="953"/>
    </location>
</feature>
<dbReference type="EMBL" id="WVUK01000053">
    <property type="protein sequence ID" value="KAF7494562.1"/>
    <property type="molecule type" value="Genomic_DNA"/>
</dbReference>
<evidence type="ECO:0000313" key="10">
    <source>
        <dbReference type="EnsemblMetazoa" id="KAF7494562.1"/>
    </source>
</evidence>
<feature type="domain" description="HMG box" evidence="8">
    <location>
        <begin position="305"/>
        <end position="373"/>
    </location>
</feature>
<evidence type="ECO:0000256" key="1">
    <source>
        <dbReference type="ARBA" id="ARBA00022553"/>
    </source>
</evidence>
<evidence type="ECO:0000256" key="4">
    <source>
        <dbReference type="ARBA" id="ARBA00023163"/>
    </source>
</evidence>
<feature type="compositionally biased region" description="Polar residues" evidence="7">
    <location>
        <begin position="460"/>
        <end position="470"/>
    </location>
</feature>
<dbReference type="SMART" id="SM00398">
    <property type="entry name" value="HMG"/>
    <property type="match status" value="1"/>
</dbReference>
<dbReference type="InterPro" id="IPR036910">
    <property type="entry name" value="HMG_box_dom_sf"/>
</dbReference>
<evidence type="ECO:0000256" key="2">
    <source>
        <dbReference type="ARBA" id="ARBA00023015"/>
    </source>
</evidence>
<reference evidence="9" key="2">
    <citation type="submission" date="2020-01" db="EMBL/GenBank/DDBJ databases">
        <authorList>
            <person name="Korhonen P.K.K."/>
            <person name="Guangxu M.G."/>
            <person name="Wang T.W."/>
            <person name="Stroehlein A.J.S."/>
            <person name="Young N.D."/>
            <person name="Ang C.-S.A."/>
            <person name="Fernando D.W.F."/>
            <person name="Lu H.L."/>
            <person name="Taylor S.T."/>
            <person name="Ehtesham M.E.M."/>
            <person name="Najaraj S.H.N."/>
            <person name="Harsha G.H.G."/>
            <person name="Madugundu A.M."/>
            <person name="Renuse S.R."/>
            <person name="Holt D.H."/>
            <person name="Pandey A.P."/>
            <person name="Papenfuss A.P."/>
            <person name="Gasser R.B.G."/>
            <person name="Fischer K.F."/>
        </authorList>
    </citation>
    <scope>NUCLEOTIDE SEQUENCE</scope>
    <source>
        <strain evidence="9">SSS_KF_BRIS2020</strain>
    </source>
</reference>
<dbReference type="PANTHER" id="PTHR13059:SF10">
    <property type="entry name" value="HMG BOX TRANSCRIPTION FACTOR BBX"/>
    <property type="match status" value="1"/>
</dbReference>
<organism evidence="9">
    <name type="scientific">Sarcoptes scabiei</name>
    <name type="common">Itch mite</name>
    <name type="synonym">Acarus scabiei</name>
    <dbReference type="NCBI Taxonomy" id="52283"/>
    <lineage>
        <taxon>Eukaryota</taxon>
        <taxon>Metazoa</taxon>
        <taxon>Ecdysozoa</taxon>
        <taxon>Arthropoda</taxon>
        <taxon>Chelicerata</taxon>
        <taxon>Arachnida</taxon>
        <taxon>Acari</taxon>
        <taxon>Acariformes</taxon>
        <taxon>Sarcoptiformes</taxon>
        <taxon>Astigmata</taxon>
        <taxon>Psoroptidia</taxon>
        <taxon>Sarcoptoidea</taxon>
        <taxon>Sarcoptidae</taxon>
        <taxon>Sarcoptinae</taxon>
        <taxon>Sarcoptes</taxon>
    </lineage>
</organism>
<dbReference type="SUPFAM" id="SSF47095">
    <property type="entry name" value="HMG-box"/>
    <property type="match status" value="1"/>
</dbReference>